<accession>A0A5J4L6M1</accession>
<keyword evidence="3" id="KW-1185">Reference proteome</keyword>
<sequence>MRTDLTAPEQLMAETPSRTGSPAAPDADLVAIGGGPWSTRTRTRSNPPPMASRPGAHPLPAVALPSAGISGPTDGSAAAAAEPAHGPLWNPHSPRSSRPVRA</sequence>
<evidence type="ECO:0000313" key="3">
    <source>
        <dbReference type="Proteomes" id="UP000325598"/>
    </source>
</evidence>
<protein>
    <submittedName>
        <fullName evidence="2">Uncharacterized protein</fullName>
    </submittedName>
</protein>
<organism evidence="2 3">
    <name type="scientific">Streptomyces angustmyceticus</name>
    <dbReference type="NCBI Taxonomy" id="285578"/>
    <lineage>
        <taxon>Bacteria</taxon>
        <taxon>Bacillati</taxon>
        <taxon>Actinomycetota</taxon>
        <taxon>Actinomycetes</taxon>
        <taxon>Kitasatosporales</taxon>
        <taxon>Streptomycetaceae</taxon>
        <taxon>Streptomyces</taxon>
    </lineage>
</organism>
<evidence type="ECO:0000313" key="2">
    <source>
        <dbReference type="EMBL" id="GES29793.1"/>
    </source>
</evidence>
<reference evidence="2 3" key="1">
    <citation type="submission" date="2019-10" db="EMBL/GenBank/DDBJ databases">
        <title>Whole genome shotgun sequence of Streptomyces angustmyceticus NBRC 3934.</title>
        <authorList>
            <person name="Hosoyama A."/>
            <person name="Ichikawa N."/>
            <person name="Kimura A."/>
            <person name="Kitahashi Y."/>
            <person name="Komaki H."/>
            <person name="Uohara A."/>
        </authorList>
    </citation>
    <scope>NUCLEOTIDE SEQUENCE [LARGE SCALE GENOMIC DNA]</scope>
    <source>
        <strain evidence="2 3">NBRC 3934</strain>
    </source>
</reference>
<comment type="caution">
    <text evidence="2">The sequence shown here is derived from an EMBL/GenBank/DDBJ whole genome shotgun (WGS) entry which is preliminary data.</text>
</comment>
<gene>
    <name evidence="2" type="ORF">San01_22800</name>
</gene>
<dbReference type="Proteomes" id="UP000325598">
    <property type="component" value="Unassembled WGS sequence"/>
</dbReference>
<feature type="region of interest" description="Disordered" evidence="1">
    <location>
        <begin position="1"/>
        <end position="102"/>
    </location>
</feature>
<dbReference type="EMBL" id="BLAG01000007">
    <property type="protein sequence ID" value="GES29793.1"/>
    <property type="molecule type" value="Genomic_DNA"/>
</dbReference>
<dbReference type="AlphaFoldDB" id="A0A5J4L6M1"/>
<evidence type="ECO:0000256" key="1">
    <source>
        <dbReference type="SAM" id="MobiDB-lite"/>
    </source>
</evidence>
<name>A0A5J4L6M1_9ACTN</name>
<proteinExistence type="predicted"/>